<protein>
    <submittedName>
        <fullName evidence="1">Uncharacterized protein</fullName>
    </submittedName>
</protein>
<accession>A0A370TB74</accession>
<dbReference type="AlphaFoldDB" id="A0A370TB74"/>
<gene>
    <name evidence="1" type="ORF">BP5553_09970</name>
</gene>
<dbReference type="GeneID" id="43602819"/>
<dbReference type="EMBL" id="NPIC01000013">
    <property type="protein sequence ID" value="RDL31181.1"/>
    <property type="molecule type" value="Genomic_DNA"/>
</dbReference>
<proteinExistence type="predicted"/>
<name>A0A370TB74_9HELO</name>
<sequence>MLQLQGPTRLAAAHQFALLSPPFIWPQLGPMPSSHARQLDCVHGGGVHSIWAKRRPAYRMADAPVLETSWSPARPVCLVRSCGRP</sequence>
<keyword evidence="2" id="KW-1185">Reference proteome</keyword>
<comment type="caution">
    <text evidence="1">The sequence shown here is derived from an EMBL/GenBank/DDBJ whole genome shotgun (WGS) entry which is preliminary data.</text>
</comment>
<organism evidence="1 2">
    <name type="scientific">Venustampulla echinocandica</name>
    <dbReference type="NCBI Taxonomy" id="2656787"/>
    <lineage>
        <taxon>Eukaryota</taxon>
        <taxon>Fungi</taxon>
        <taxon>Dikarya</taxon>
        <taxon>Ascomycota</taxon>
        <taxon>Pezizomycotina</taxon>
        <taxon>Leotiomycetes</taxon>
        <taxon>Helotiales</taxon>
        <taxon>Pleuroascaceae</taxon>
        <taxon>Venustampulla</taxon>
    </lineage>
</organism>
<reference evidence="1 2" key="1">
    <citation type="journal article" date="2018" name="IMA Fungus">
        <title>IMA Genome-F 9: Draft genome sequence of Annulohypoxylon stygium, Aspergillus mulundensis, Berkeleyomyces basicola (syn. Thielaviopsis basicola), Ceratocystis smalleyi, two Cercospora beticola strains, Coleophoma cylindrospora, Fusarium fracticaudum, Phialophora cf. hyalina, and Morchella septimelata.</title>
        <authorList>
            <person name="Wingfield B.D."/>
            <person name="Bills G.F."/>
            <person name="Dong Y."/>
            <person name="Huang W."/>
            <person name="Nel W.J."/>
            <person name="Swalarsk-Parry B.S."/>
            <person name="Vaghefi N."/>
            <person name="Wilken P.M."/>
            <person name="An Z."/>
            <person name="de Beer Z.W."/>
            <person name="De Vos L."/>
            <person name="Chen L."/>
            <person name="Duong T.A."/>
            <person name="Gao Y."/>
            <person name="Hammerbacher A."/>
            <person name="Kikkert J.R."/>
            <person name="Li Y."/>
            <person name="Li H."/>
            <person name="Li K."/>
            <person name="Li Q."/>
            <person name="Liu X."/>
            <person name="Ma X."/>
            <person name="Naidoo K."/>
            <person name="Pethybridge S.J."/>
            <person name="Sun J."/>
            <person name="Steenkamp E.T."/>
            <person name="van der Nest M.A."/>
            <person name="van Wyk S."/>
            <person name="Wingfield M.J."/>
            <person name="Xiong C."/>
            <person name="Yue Q."/>
            <person name="Zhang X."/>
        </authorList>
    </citation>
    <scope>NUCLEOTIDE SEQUENCE [LARGE SCALE GENOMIC DNA]</scope>
    <source>
        <strain evidence="1 2">BP 5553</strain>
    </source>
</reference>
<evidence type="ECO:0000313" key="2">
    <source>
        <dbReference type="Proteomes" id="UP000254866"/>
    </source>
</evidence>
<dbReference type="Proteomes" id="UP000254866">
    <property type="component" value="Unassembled WGS sequence"/>
</dbReference>
<dbReference type="RefSeq" id="XP_031865430.1">
    <property type="nucleotide sequence ID" value="XM_032018593.1"/>
</dbReference>
<evidence type="ECO:0000313" key="1">
    <source>
        <dbReference type="EMBL" id="RDL31181.1"/>
    </source>
</evidence>